<dbReference type="AlphaFoldDB" id="A0A858BT96"/>
<keyword evidence="10" id="KW-1185">Reference proteome</keyword>
<dbReference type="InterPro" id="IPR035906">
    <property type="entry name" value="MetI-like_sf"/>
</dbReference>
<evidence type="ECO:0000256" key="6">
    <source>
        <dbReference type="ARBA" id="ARBA00023136"/>
    </source>
</evidence>
<dbReference type="GO" id="GO:0055085">
    <property type="term" value="P:transmembrane transport"/>
    <property type="evidence" value="ECO:0007669"/>
    <property type="project" value="InterPro"/>
</dbReference>
<dbReference type="PANTHER" id="PTHR30151:SF20">
    <property type="entry name" value="ABC TRANSPORTER PERMEASE PROTEIN HI_0355-RELATED"/>
    <property type="match status" value="1"/>
</dbReference>
<name>A0A858BT96_9FIRM</name>
<evidence type="ECO:0000256" key="4">
    <source>
        <dbReference type="ARBA" id="ARBA00022692"/>
    </source>
</evidence>
<organism evidence="9 10">
    <name type="scientific">Aminipila butyrica</name>
    <dbReference type="NCBI Taxonomy" id="433296"/>
    <lineage>
        <taxon>Bacteria</taxon>
        <taxon>Bacillati</taxon>
        <taxon>Bacillota</taxon>
        <taxon>Clostridia</taxon>
        <taxon>Peptostreptococcales</taxon>
        <taxon>Anaerovoracaceae</taxon>
        <taxon>Aminipila</taxon>
    </lineage>
</organism>
<feature type="domain" description="ABC transmembrane type-1" evidence="8">
    <location>
        <begin position="56"/>
        <end position="236"/>
    </location>
</feature>
<comment type="similarity">
    <text evidence="7">Belongs to the binding-protein-dependent transport system permease family.</text>
</comment>
<feature type="transmembrane region" description="Helical" evidence="7">
    <location>
        <begin position="63"/>
        <end position="80"/>
    </location>
</feature>
<dbReference type="InterPro" id="IPR000515">
    <property type="entry name" value="MetI-like"/>
</dbReference>
<evidence type="ECO:0000256" key="1">
    <source>
        <dbReference type="ARBA" id="ARBA00004651"/>
    </source>
</evidence>
<dbReference type="PROSITE" id="PS50928">
    <property type="entry name" value="ABC_TM1"/>
    <property type="match status" value="1"/>
</dbReference>
<accession>A0A858BT96</accession>
<keyword evidence="4 7" id="KW-0812">Transmembrane</keyword>
<evidence type="ECO:0000313" key="9">
    <source>
        <dbReference type="EMBL" id="QIB68787.1"/>
    </source>
</evidence>
<proteinExistence type="inferred from homology"/>
<keyword evidence="5 7" id="KW-1133">Transmembrane helix</keyword>
<dbReference type="SUPFAM" id="SSF161098">
    <property type="entry name" value="MetI-like"/>
    <property type="match status" value="1"/>
</dbReference>
<evidence type="ECO:0000256" key="7">
    <source>
        <dbReference type="RuleBase" id="RU363032"/>
    </source>
</evidence>
<evidence type="ECO:0000256" key="3">
    <source>
        <dbReference type="ARBA" id="ARBA00022475"/>
    </source>
</evidence>
<feature type="transmembrane region" description="Helical" evidence="7">
    <location>
        <begin position="122"/>
        <end position="141"/>
    </location>
</feature>
<dbReference type="RefSeq" id="WP_163065650.1">
    <property type="nucleotide sequence ID" value="NZ_CP048649.1"/>
</dbReference>
<dbReference type="KEGG" id="abut:Ami103574_05390"/>
<dbReference type="EMBL" id="CP048649">
    <property type="protein sequence ID" value="QIB68787.1"/>
    <property type="molecule type" value="Genomic_DNA"/>
</dbReference>
<evidence type="ECO:0000256" key="2">
    <source>
        <dbReference type="ARBA" id="ARBA00022448"/>
    </source>
</evidence>
<comment type="subcellular location">
    <subcellularLocation>
        <location evidence="1 7">Cell membrane</location>
        <topology evidence="1 7">Multi-pass membrane protein</topology>
    </subcellularLocation>
</comment>
<sequence length="250" mass="26903">MSDKKKILVPVAVSLILLGIWEAVVRAAEIPLYILPAPSAILQALAAERSALLLHGLVTMKETLAGLVLAAALAMVLAVVMDRFELFRTAVYPLLVVSQTIPVLVLAPIFMIYLGFGMAPKVLIVVMMCFFPIVISFADGMRQVDINQVNLARLLGAGNLRVYSLVKIPGAAAALFSGLKVAATYSITGAVVGEWLSSDSGLGYYMLRVKNGFMLDKVFACVMVVVVLSLLMNGCVKLLQLILLPNLRKK</sequence>
<keyword evidence="2 7" id="KW-0813">Transport</keyword>
<gene>
    <name evidence="9" type="ORF">Ami103574_05390</name>
</gene>
<dbReference type="GO" id="GO:0005886">
    <property type="term" value="C:plasma membrane"/>
    <property type="evidence" value="ECO:0007669"/>
    <property type="project" value="UniProtKB-SubCell"/>
</dbReference>
<feature type="transmembrane region" description="Helical" evidence="7">
    <location>
        <begin position="219"/>
        <end position="243"/>
    </location>
</feature>
<reference evidence="9 10" key="1">
    <citation type="submission" date="2020-02" db="EMBL/GenBank/DDBJ databases">
        <authorList>
            <person name="Kim Y.B."/>
            <person name="Roh S.W."/>
        </authorList>
    </citation>
    <scope>NUCLEOTIDE SEQUENCE [LARGE SCALE GENOMIC DNA]</scope>
    <source>
        <strain evidence="9 10">DSM 103574</strain>
    </source>
</reference>
<dbReference type="Pfam" id="PF00528">
    <property type="entry name" value="BPD_transp_1"/>
    <property type="match status" value="1"/>
</dbReference>
<evidence type="ECO:0000313" key="10">
    <source>
        <dbReference type="Proteomes" id="UP000466848"/>
    </source>
</evidence>
<keyword evidence="6 7" id="KW-0472">Membrane</keyword>
<dbReference type="Gene3D" id="1.10.3720.10">
    <property type="entry name" value="MetI-like"/>
    <property type="match status" value="1"/>
</dbReference>
<evidence type="ECO:0000256" key="5">
    <source>
        <dbReference type="ARBA" id="ARBA00022989"/>
    </source>
</evidence>
<protein>
    <submittedName>
        <fullName evidence="9">ABC transporter permease</fullName>
    </submittedName>
</protein>
<dbReference type="Proteomes" id="UP000466848">
    <property type="component" value="Chromosome"/>
</dbReference>
<keyword evidence="3" id="KW-1003">Cell membrane</keyword>
<feature type="transmembrane region" description="Helical" evidence="7">
    <location>
        <begin position="92"/>
        <end position="116"/>
    </location>
</feature>
<evidence type="ECO:0000259" key="8">
    <source>
        <dbReference type="PROSITE" id="PS50928"/>
    </source>
</evidence>
<dbReference type="PANTHER" id="PTHR30151">
    <property type="entry name" value="ALKANE SULFONATE ABC TRANSPORTER-RELATED, MEMBRANE SUBUNIT"/>
    <property type="match status" value="1"/>
</dbReference>